<dbReference type="Gene3D" id="3.30.160.620">
    <property type="match status" value="1"/>
</dbReference>
<organism evidence="1 2">
    <name type="scientific">bacterium (Candidatus Ratteibacteria) CG01_land_8_20_14_3_00_40_19</name>
    <dbReference type="NCBI Taxonomy" id="2014290"/>
    <lineage>
        <taxon>Bacteria</taxon>
        <taxon>Candidatus Ratteibacteria</taxon>
    </lineage>
</organism>
<protein>
    <submittedName>
        <fullName evidence="1">Uncharacterized protein</fullName>
    </submittedName>
</protein>
<dbReference type="Pfam" id="PF12910">
    <property type="entry name" value="PHD_like"/>
    <property type="match status" value="1"/>
</dbReference>
<name>A0A2M7EAE2_9BACT</name>
<dbReference type="EMBL" id="PETL01000041">
    <property type="protein sequence ID" value="PIV64716.1"/>
    <property type="molecule type" value="Genomic_DNA"/>
</dbReference>
<evidence type="ECO:0000313" key="1">
    <source>
        <dbReference type="EMBL" id="PIV64716.1"/>
    </source>
</evidence>
<gene>
    <name evidence="1" type="ORF">COS11_00740</name>
</gene>
<dbReference type="AlphaFoldDB" id="A0A2M7EAE2"/>
<accession>A0A2M7EAE2</accession>
<sequence length="112" mass="13056">MKPNTLLEKERVPLITVSEKKLTVLVAKDGKRYCAFCPELDLVTELDALPETVQDIIEAIRDYAREYLENISLYSKSPNRAHHLPYIKDIASCKDDWELMNFIEVRYGRLQL</sequence>
<reference evidence="2" key="1">
    <citation type="submission" date="2017-09" db="EMBL/GenBank/DDBJ databases">
        <title>Depth-based differentiation of microbial function through sediment-hosted aquifers and enrichment of novel symbionts in the deep terrestrial subsurface.</title>
        <authorList>
            <person name="Probst A.J."/>
            <person name="Ladd B."/>
            <person name="Jarett J.K."/>
            <person name="Geller-Mcgrath D.E."/>
            <person name="Sieber C.M.K."/>
            <person name="Emerson J.B."/>
            <person name="Anantharaman K."/>
            <person name="Thomas B.C."/>
            <person name="Malmstrom R."/>
            <person name="Stieglmeier M."/>
            <person name="Klingl A."/>
            <person name="Woyke T."/>
            <person name="Ryan C.M."/>
            <person name="Banfield J.F."/>
        </authorList>
    </citation>
    <scope>NUCLEOTIDE SEQUENCE [LARGE SCALE GENOMIC DNA]</scope>
</reference>
<evidence type="ECO:0000313" key="2">
    <source>
        <dbReference type="Proteomes" id="UP000228886"/>
    </source>
</evidence>
<dbReference type="InterPro" id="IPR035424">
    <property type="entry name" value="Antitoxin_RelB"/>
</dbReference>
<comment type="caution">
    <text evidence="1">The sequence shown here is derived from an EMBL/GenBank/DDBJ whole genome shotgun (WGS) entry which is preliminary data.</text>
</comment>
<dbReference type="Proteomes" id="UP000228886">
    <property type="component" value="Unassembled WGS sequence"/>
</dbReference>
<proteinExistence type="predicted"/>